<dbReference type="AlphaFoldDB" id="A0A0D1Z2A1"/>
<dbReference type="OrthoDB" id="4159670at2759"/>
<feature type="non-terminal residue" evidence="1">
    <location>
        <position position="1"/>
    </location>
</feature>
<dbReference type="HOGENOM" id="CLU_012076_0_0_1"/>
<dbReference type="RefSeq" id="XP_016242027.1">
    <property type="nucleotide sequence ID" value="XM_016400326.1"/>
</dbReference>
<keyword evidence="2" id="KW-1185">Reference proteome</keyword>
<proteinExistence type="predicted"/>
<reference evidence="1 2" key="1">
    <citation type="submission" date="2015-01" db="EMBL/GenBank/DDBJ databases">
        <title>The Genome Sequence of Cladophialophora immunda CBS83496.</title>
        <authorList>
            <consortium name="The Broad Institute Genomics Platform"/>
            <person name="Cuomo C."/>
            <person name="de Hoog S."/>
            <person name="Gorbushina A."/>
            <person name="Stielow B."/>
            <person name="Teixiera M."/>
            <person name="Abouelleil A."/>
            <person name="Chapman S.B."/>
            <person name="Priest M."/>
            <person name="Young S.K."/>
            <person name="Wortman J."/>
            <person name="Nusbaum C."/>
            <person name="Birren B."/>
        </authorList>
    </citation>
    <scope>NUCLEOTIDE SEQUENCE [LARGE SCALE GENOMIC DNA]</scope>
    <source>
        <strain evidence="1 2">CBS 83496</strain>
    </source>
</reference>
<dbReference type="GeneID" id="27351957"/>
<dbReference type="EMBL" id="KN847164">
    <property type="protein sequence ID" value="KIW21811.1"/>
    <property type="molecule type" value="Genomic_DNA"/>
</dbReference>
<gene>
    <name evidence="1" type="ORF">PV07_12763</name>
</gene>
<accession>A0A0D1Z2A1</accession>
<name>A0A0D1Z2A1_9EURO</name>
<dbReference type="Proteomes" id="UP000054466">
    <property type="component" value="Unassembled WGS sequence"/>
</dbReference>
<protein>
    <recommendedName>
        <fullName evidence="3">Transcription factor domain-containing protein</fullName>
    </recommendedName>
</protein>
<evidence type="ECO:0000313" key="1">
    <source>
        <dbReference type="EMBL" id="KIW21811.1"/>
    </source>
</evidence>
<evidence type="ECO:0000313" key="2">
    <source>
        <dbReference type="Proteomes" id="UP000054466"/>
    </source>
</evidence>
<dbReference type="VEuPathDB" id="FungiDB:PV07_12763"/>
<sequence>EDSQPRRYLCWLLVDLDVQLSFLLGRCPFIAPFHGIPRPSPTASRQEEQDLQENAHDFSQYMMEVLDRFNRGKNDPQMMSFQERGSMLEAYLSRLCQLQSKLSPIPPTGASDTSLSIAITQHHIDVQLMLMVLHCQMLRSMHNQHTSAKRAKYRELLKCSRMITEMFDSTYSLDPTETASSWSRCFGVFCAAVMLGIATIRQEVGVSIGSKRVERTLEIFKNLAKAGQASGVAELAKKSLDLVVERIRELEHPPTPATGLAVGPAVTCPTTLTGEVTPLAAPSTDPSAEVRRKVTGLKRRRRPSLEGKIGANKRQMFELKDIAPSNSEQRRASWYDGAEHHYVQAMAAFHDPRLSSAPTGPDSQSFHDQCPPLALSTPLPEPGHQMALPSVGFDSIQLGDFQEIQATHYWGHPPILGGPPVYDSCGQARFPPYDAVSESQWGLLMDQSGHLESIPPGGEYAGFAPLRQEATVHHDPGTVMNLSMVRSLCTTQAI</sequence>
<dbReference type="CDD" id="cd12148">
    <property type="entry name" value="fungal_TF_MHR"/>
    <property type="match status" value="1"/>
</dbReference>
<evidence type="ECO:0008006" key="3">
    <source>
        <dbReference type="Google" id="ProtNLM"/>
    </source>
</evidence>
<organism evidence="1 2">
    <name type="scientific">Cladophialophora immunda</name>
    <dbReference type="NCBI Taxonomy" id="569365"/>
    <lineage>
        <taxon>Eukaryota</taxon>
        <taxon>Fungi</taxon>
        <taxon>Dikarya</taxon>
        <taxon>Ascomycota</taxon>
        <taxon>Pezizomycotina</taxon>
        <taxon>Eurotiomycetes</taxon>
        <taxon>Chaetothyriomycetidae</taxon>
        <taxon>Chaetothyriales</taxon>
        <taxon>Herpotrichiellaceae</taxon>
        <taxon>Cladophialophora</taxon>
    </lineage>
</organism>